<dbReference type="GO" id="GO:0000981">
    <property type="term" value="F:DNA-binding transcription factor activity, RNA polymerase II-specific"/>
    <property type="evidence" value="ECO:0007669"/>
    <property type="project" value="UniProtKB-ARBA"/>
</dbReference>
<dbReference type="InterPro" id="IPR036887">
    <property type="entry name" value="HTH_APSES_sf"/>
</dbReference>
<dbReference type="GO" id="GO:0003677">
    <property type="term" value="F:DNA binding"/>
    <property type="evidence" value="ECO:0007669"/>
    <property type="project" value="InterPro"/>
</dbReference>
<feature type="region of interest" description="Disordered" evidence="1">
    <location>
        <begin position="1"/>
        <end position="23"/>
    </location>
</feature>
<dbReference type="EMBL" id="HE576753">
    <property type="protein sequence ID" value="CCC68715.1"/>
    <property type="molecule type" value="Genomic_DNA"/>
</dbReference>
<dbReference type="SUPFAM" id="SSF54616">
    <property type="entry name" value="DNA-binding domain of Mlu1-box binding protein MBP1"/>
    <property type="match status" value="1"/>
</dbReference>
<reference evidence="3 4" key="1">
    <citation type="journal article" date="2011" name="Proc. Natl. Acad. Sci. U.S.A.">
        <title>Evolutionary erosion of yeast sex chromosomes by mating-type switching accidents.</title>
        <authorList>
            <person name="Gordon J.L."/>
            <person name="Armisen D."/>
            <person name="Proux-Wera E."/>
            <person name="Oheigeartaigh S.S."/>
            <person name="Byrne K.P."/>
            <person name="Wolfe K.H."/>
        </authorList>
    </citation>
    <scope>NUCLEOTIDE SEQUENCE [LARGE SCALE GENOMIC DNA]</scope>
    <source>
        <strain evidence="4">ATCC 76901 / BCRC 22586 / CBS 4309 / NBRC 1992 / NRRL Y-12630</strain>
    </source>
</reference>
<feature type="region of interest" description="Disordered" evidence="1">
    <location>
        <begin position="142"/>
        <end position="172"/>
    </location>
</feature>
<feature type="compositionally biased region" description="Polar residues" evidence="1">
    <location>
        <begin position="13"/>
        <end position="23"/>
    </location>
</feature>
<dbReference type="HOGENOM" id="CLU_406570_0_0_1"/>
<feature type="domain" description="HTH APSES-type" evidence="2">
    <location>
        <begin position="280"/>
        <end position="395"/>
    </location>
</feature>
<dbReference type="InterPro" id="IPR003163">
    <property type="entry name" value="Tscrpt_reg_HTH_APSES-type"/>
</dbReference>
<dbReference type="InParanoid" id="G0V9U8"/>
<evidence type="ECO:0000259" key="2">
    <source>
        <dbReference type="PROSITE" id="PS51299"/>
    </source>
</evidence>
<keyword evidence="4" id="KW-1185">Reference proteome</keyword>
<feature type="compositionally biased region" description="Low complexity" evidence="1">
    <location>
        <begin position="414"/>
        <end position="427"/>
    </location>
</feature>
<evidence type="ECO:0000313" key="3">
    <source>
        <dbReference type="EMBL" id="CCC68715.1"/>
    </source>
</evidence>
<dbReference type="GO" id="GO:0033309">
    <property type="term" value="C:SBF transcription complex"/>
    <property type="evidence" value="ECO:0007669"/>
    <property type="project" value="TreeGrafter"/>
</dbReference>
<dbReference type="OrthoDB" id="5562739at2759"/>
<dbReference type="PANTHER" id="PTHR43828:SF5">
    <property type="entry name" value="TRANSCRIPTIONAL REPRESSOR XBP1"/>
    <property type="match status" value="1"/>
</dbReference>
<accession>G0V9U8</accession>
<proteinExistence type="predicted"/>
<organism evidence="3 4">
    <name type="scientific">Naumovozyma castellii</name>
    <name type="common">Yeast</name>
    <name type="synonym">Saccharomyces castellii</name>
    <dbReference type="NCBI Taxonomy" id="27288"/>
    <lineage>
        <taxon>Eukaryota</taxon>
        <taxon>Fungi</taxon>
        <taxon>Dikarya</taxon>
        <taxon>Ascomycota</taxon>
        <taxon>Saccharomycotina</taxon>
        <taxon>Saccharomycetes</taxon>
        <taxon>Saccharomycetales</taxon>
        <taxon>Saccharomycetaceae</taxon>
        <taxon>Naumovozyma</taxon>
    </lineage>
</organism>
<dbReference type="eggNOG" id="ENOG502S1IW">
    <property type="taxonomic scope" value="Eukaryota"/>
</dbReference>
<dbReference type="InterPro" id="IPR051642">
    <property type="entry name" value="SWI6-like"/>
</dbReference>
<evidence type="ECO:0000256" key="1">
    <source>
        <dbReference type="SAM" id="MobiDB-lite"/>
    </source>
</evidence>
<dbReference type="GeneID" id="96902272"/>
<feature type="compositionally biased region" description="Basic residues" evidence="1">
    <location>
        <begin position="1"/>
        <end position="12"/>
    </location>
</feature>
<dbReference type="AlphaFoldDB" id="G0V9U8"/>
<name>G0V9U8_NAUCA</name>
<reference key="2">
    <citation type="submission" date="2011-08" db="EMBL/GenBank/DDBJ databases">
        <title>Genome sequence of Naumovozyma castellii.</title>
        <authorList>
            <person name="Gordon J.L."/>
            <person name="Armisen D."/>
            <person name="Proux-Wera E."/>
            <person name="OhEigeartaigh S.S."/>
            <person name="Byrne K.P."/>
            <person name="Wolfe K.H."/>
        </authorList>
    </citation>
    <scope>NUCLEOTIDE SEQUENCE</scope>
    <source>
        <strain>Type strain:CBS 4309</strain>
    </source>
</reference>
<dbReference type="PANTHER" id="PTHR43828">
    <property type="entry name" value="ASPARAGINASE"/>
    <property type="match status" value="1"/>
</dbReference>
<dbReference type="PROSITE" id="PS51299">
    <property type="entry name" value="HTH_APSES"/>
    <property type="match status" value="1"/>
</dbReference>
<feature type="region of interest" description="Disordered" evidence="1">
    <location>
        <begin position="397"/>
        <end position="427"/>
    </location>
</feature>
<sequence>MKRAKHKNKRSTKQTPTKLISTNENYPIHPLDLHTVQLTSNPLDDYQRLYFSVLCEEENMLPDFQAKRRSYKSSAANSFLHPRYIPRTNVDEVPNESILECLEYLPMEKEKFFKASQLSPTVFDTFKNTLCLNDTTIPIQEEQTTSSYTSSDPGVSMKRTASTSSSSSSSGMLEMTYKRRKLDDGTTRKSMTNNNCILWEHRSGYVFFTGIWRLYQDVMQYMIEMPRKKSKGSIPARIDCEIELQYAKTRVFMEYQSPYEDKIGSCLFSNTSTNTSNNEKLIPGVNGSNSEYIQNRMTSTHKDFHWNNLPPILKEQAINHFRNILQMEKGITSDYLASMKDCDFCQRIRGGYIKIQGTWLPIEMAKLICTKFCFPIRYLLVPIFGNDFPKICQENYNESHRGSRSPVRKPLNGSSSTSPRTTTITTTPKLLIDGHRQNSNPLPQRDFQSWSMNKEHTNMYSNFPTPNHLIGPSTKHMHSLGANIIRNNELLPPIHSMVNIPNRTAMYRERPAYFPPQNSLTTMLPRPATQPNLQMAAMQPAIPVNSMYVRHKIQPQPTQMFPQPFNNENPRGVQFLRRESTGNIGIVRTNNNNNVTNDPIQTGYRVVPMPVVVQGPAPNNLPMYPPYVSSNVVYGAYPAKQPIPEYPPPSNINNNILNIPPKNQFPANGNPNNNNF</sequence>
<dbReference type="RefSeq" id="XP_003675086.1">
    <property type="nucleotide sequence ID" value="XM_003675038.1"/>
</dbReference>
<protein>
    <recommendedName>
        <fullName evidence="2">HTH APSES-type domain-containing protein</fullName>
    </recommendedName>
</protein>
<evidence type="ECO:0000313" key="4">
    <source>
        <dbReference type="Proteomes" id="UP000001640"/>
    </source>
</evidence>
<dbReference type="KEGG" id="ncs:NCAS_0B06310"/>
<dbReference type="Proteomes" id="UP000001640">
    <property type="component" value="Chromosome 2"/>
</dbReference>
<dbReference type="Gene3D" id="3.10.260.10">
    <property type="entry name" value="Transcription regulator HTH, APSES-type DNA-binding domain"/>
    <property type="match status" value="1"/>
</dbReference>
<gene>
    <name evidence="3" type="primary">NCAS0B06310</name>
    <name evidence="3" type="ordered locus">NCAS_0B06310</name>
</gene>
<dbReference type="GO" id="GO:0030907">
    <property type="term" value="C:MBF transcription complex"/>
    <property type="evidence" value="ECO:0007669"/>
    <property type="project" value="TreeGrafter"/>
</dbReference>